<dbReference type="WBParaSite" id="jg2120">
    <property type="protein sequence ID" value="jg2120"/>
    <property type="gene ID" value="jg2120"/>
</dbReference>
<sequence length="89" mass="10116">MGGQLDGWLNDWTHWLMKQLAWHRMDNCSSTSSSNRKAAATERGRRGKWVWVDGEWTAHPLPLSLEGATHPFNDHHHGLDSLTQASCTH</sequence>
<accession>A0A915DL33</accession>
<protein>
    <submittedName>
        <fullName evidence="2">Uncharacterized protein</fullName>
    </submittedName>
</protein>
<organism evidence="1 2">
    <name type="scientific">Ditylenchus dipsaci</name>
    <dbReference type="NCBI Taxonomy" id="166011"/>
    <lineage>
        <taxon>Eukaryota</taxon>
        <taxon>Metazoa</taxon>
        <taxon>Ecdysozoa</taxon>
        <taxon>Nematoda</taxon>
        <taxon>Chromadorea</taxon>
        <taxon>Rhabditida</taxon>
        <taxon>Tylenchina</taxon>
        <taxon>Tylenchomorpha</taxon>
        <taxon>Sphaerularioidea</taxon>
        <taxon>Anguinidae</taxon>
        <taxon>Anguininae</taxon>
        <taxon>Ditylenchus</taxon>
    </lineage>
</organism>
<dbReference type="Proteomes" id="UP000887574">
    <property type="component" value="Unplaced"/>
</dbReference>
<reference evidence="2" key="1">
    <citation type="submission" date="2022-11" db="UniProtKB">
        <authorList>
            <consortium name="WormBaseParasite"/>
        </authorList>
    </citation>
    <scope>IDENTIFICATION</scope>
</reference>
<evidence type="ECO:0000313" key="2">
    <source>
        <dbReference type="WBParaSite" id="jg2120"/>
    </source>
</evidence>
<keyword evidence="1" id="KW-1185">Reference proteome</keyword>
<name>A0A915DL33_9BILA</name>
<proteinExistence type="predicted"/>
<dbReference type="AlphaFoldDB" id="A0A915DL33"/>
<evidence type="ECO:0000313" key="1">
    <source>
        <dbReference type="Proteomes" id="UP000887574"/>
    </source>
</evidence>